<dbReference type="EMBL" id="MN699708">
    <property type="protein sequence ID" value="QNG40010.1"/>
    <property type="molecule type" value="Genomic_RNA"/>
</dbReference>
<sequence length="419" mass="47944">MQKTMTRRLSRNRKPHEKVSHVPRRGPRTYQDPCDPGWYVVNSCRRVAPQPIPTSGSLGRKPLNPGCPSRKWTGKIIAAPKHGFYSAKDHGYWVPKVEAQKKYNPPRKVVGGGRSYKDVLTTPAIIQIKPTPESILLAQKIQNSTFKSRGKVTLSQEKIPLINRFQELSIEKEHMEEVEESQPFVTNDSRAQHLFCKKVLRKIGRRETLVCPITNEESHLDLKKGIRARIVDSMGSVVHEEKMSEYNRGHVVKSMRKRIVHERESKPIPVIGTFSDRAIRVLCDDHTDELASASSVPSEWKPSKNQRAVPCLLQNESATVVSTKPDWYAPVKVCTHKQYMKVQRVFLDAMNIMRALRFHIDAKMLRETWVKCWLQVHKKNVAFPGWMIAPLLSGTVPCEQEFLLPRVNETRAFATVCYA</sequence>
<feature type="region of interest" description="Disordered" evidence="1">
    <location>
        <begin position="1"/>
        <end position="29"/>
    </location>
</feature>
<name>A0A7G7LIA7_TBRVS</name>
<organism evidence="2">
    <name type="scientific">Tomato black ring virus satellite RNA</name>
    <dbReference type="NCBI Taxonomy" id="196089"/>
    <lineage>
        <taxon>Viruses</taxon>
        <taxon>unclassified satellites</taxon>
        <taxon>RNA satellites</taxon>
        <taxon>Single stranded RNA satellites</taxon>
        <taxon>Large single stranded RNA satellites</taxon>
    </lineage>
</organism>
<proteinExistence type="predicted"/>
<protein>
    <submittedName>
        <fullName evidence="2">48 kDa protein</fullName>
    </submittedName>
</protein>
<evidence type="ECO:0000256" key="1">
    <source>
        <dbReference type="SAM" id="MobiDB-lite"/>
    </source>
</evidence>
<reference evidence="2" key="1">
    <citation type="submission" date="2019-11" db="EMBL/GenBank/DDBJ databases">
        <title>Complete genomes and satellite RNAs genetic variability of Tomato black ring virus isolates.</title>
        <authorList>
            <person name="Zarzynska-Nowak A."/>
            <person name="Hasiow-Jaroszewska B."/>
            <person name="Trzmiel K."/>
            <person name="Budzynska D."/>
        </authorList>
    </citation>
    <scope>NUCLEOTIDE SEQUENCE</scope>
    <source>
        <strain evidence="2">TBRV-AG</strain>
    </source>
</reference>
<dbReference type="InterPro" id="IPR035312">
    <property type="entry name" value="SatRNA_48"/>
</dbReference>
<feature type="compositionally biased region" description="Basic residues" evidence="1">
    <location>
        <begin position="1"/>
        <end position="27"/>
    </location>
</feature>
<evidence type="ECO:0000313" key="2">
    <source>
        <dbReference type="EMBL" id="QNG40010.1"/>
    </source>
</evidence>
<accession>A0A7G7LIA7</accession>
<dbReference type="Pfam" id="PF17485">
    <property type="entry name" value="SatRNA_48"/>
    <property type="match status" value="1"/>
</dbReference>